<feature type="compositionally biased region" description="Basic and acidic residues" evidence="18">
    <location>
        <begin position="640"/>
        <end position="654"/>
    </location>
</feature>
<dbReference type="InterPro" id="IPR002902">
    <property type="entry name" value="GNK2"/>
</dbReference>
<dbReference type="SMART" id="SM00220">
    <property type="entry name" value="S_TKc"/>
    <property type="match status" value="1"/>
</dbReference>
<evidence type="ECO:0000259" key="20">
    <source>
        <dbReference type="PROSITE" id="PS50011"/>
    </source>
</evidence>
<keyword evidence="12 19" id="KW-0472">Membrane</keyword>
<organism evidence="22 24">
    <name type="scientific">Medicago truncatula</name>
    <name type="common">Barrel medic</name>
    <name type="synonym">Medicago tribuloides</name>
    <dbReference type="NCBI Taxonomy" id="3880"/>
    <lineage>
        <taxon>Eukaryota</taxon>
        <taxon>Viridiplantae</taxon>
        <taxon>Streptophyta</taxon>
        <taxon>Embryophyta</taxon>
        <taxon>Tracheophyta</taxon>
        <taxon>Spermatophyta</taxon>
        <taxon>Magnoliopsida</taxon>
        <taxon>eudicotyledons</taxon>
        <taxon>Gunneridae</taxon>
        <taxon>Pentapetalae</taxon>
        <taxon>rosids</taxon>
        <taxon>fabids</taxon>
        <taxon>Fabales</taxon>
        <taxon>Fabaceae</taxon>
        <taxon>Papilionoideae</taxon>
        <taxon>50 kb inversion clade</taxon>
        <taxon>NPAAA clade</taxon>
        <taxon>Hologalegina</taxon>
        <taxon>IRL clade</taxon>
        <taxon>Trifolieae</taxon>
        <taxon>Medicago</taxon>
    </lineage>
</organism>
<keyword evidence="3" id="KW-0597">Phosphoprotein</keyword>
<evidence type="ECO:0000256" key="9">
    <source>
        <dbReference type="ARBA" id="ARBA00022777"/>
    </source>
</evidence>
<evidence type="ECO:0000256" key="13">
    <source>
        <dbReference type="ARBA" id="ARBA00023170"/>
    </source>
</evidence>
<keyword evidence="5 19" id="KW-0812">Transmembrane</keyword>
<keyword evidence="14" id="KW-0325">Glycoprotein</keyword>
<keyword evidence="6" id="KW-0732">Signal</keyword>
<protein>
    <submittedName>
        <fullName evidence="22">Cysteine-rich receptor-kinase-like protein</fullName>
    </submittedName>
</protein>
<comment type="catalytic activity">
    <reaction evidence="16">
        <text>L-threonyl-[protein] + ATP = O-phospho-L-threonyl-[protein] + ADP + H(+)</text>
        <dbReference type="Rhea" id="RHEA:46608"/>
        <dbReference type="Rhea" id="RHEA-COMP:11060"/>
        <dbReference type="Rhea" id="RHEA-COMP:11605"/>
        <dbReference type="ChEBI" id="CHEBI:15378"/>
        <dbReference type="ChEBI" id="CHEBI:30013"/>
        <dbReference type="ChEBI" id="CHEBI:30616"/>
        <dbReference type="ChEBI" id="CHEBI:61977"/>
        <dbReference type="ChEBI" id="CHEBI:456216"/>
    </reaction>
</comment>
<dbReference type="Gene3D" id="1.10.510.10">
    <property type="entry name" value="Transferase(Phosphotransferase) domain 1"/>
    <property type="match status" value="1"/>
</dbReference>
<keyword evidence="8 17" id="KW-0547">Nucleotide-binding</keyword>
<dbReference type="SUPFAM" id="SSF56112">
    <property type="entry name" value="Protein kinase-like (PK-like)"/>
    <property type="match status" value="1"/>
</dbReference>
<dbReference type="InterPro" id="IPR011009">
    <property type="entry name" value="Kinase-like_dom_sf"/>
</dbReference>
<evidence type="ECO:0000256" key="11">
    <source>
        <dbReference type="ARBA" id="ARBA00022989"/>
    </source>
</evidence>
<dbReference type="EMBL" id="CM001223">
    <property type="protein sequence ID" value="KEH22098.1"/>
    <property type="molecule type" value="Genomic_DNA"/>
</dbReference>
<dbReference type="Gene3D" id="3.30.430.20">
    <property type="entry name" value="Gnk2 domain, C-X8-C-X2-C motif"/>
    <property type="match status" value="2"/>
</dbReference>
<feature type="binding site" evidence="17">
    <location>
        <position position="343"/>
    </location>
    <ligand>
        <name>ATP</name>
        <dbReference type="ChEBI" id="CHEBI:30616"/>
    </ligand>
</feature>
<dbReference type="EnsemblPlants" id="KEH22098">
    <property type="protein sequence ID" value="KEH22098"/>
    <property type="gene ID" value="MTR_7g033135"/>
</dbReference>
<dbReference type="PROSITE" id="PS00108">
    <property type="entry name" value="PROTEIN_KINASE_ST"/>
    <property type="match status" value="1"/>
</dbReference>
<evidence type="ECO:0000256" key="18">
    <source>
        <dbReference type="SAM" id="MobiDB-lite"/>
    </source>
</evidence>
<evidence type="ECO:0000256" key="7">
    <source>
        <dbReference type="ARBA" id="ARBA00022737"/>
    </source>
</evidence>
<dbReference type="CDD" id="cd23509">
    <property type="entry name" value="Gnk2-like"/>
    <property type="match status" value="2"/>
</dbReference>
<dbReference type="Proteomes" id="UP000002051">
    <property type="component" value="Unassembled WGS sequence"/>
</dbReference>
<evidence type="ECO:0000256" key="3">
    <source>
        <dbReference type="ARBA" id="ARBA00022553"/>
    </source>
</evidence>
<accession>A0A072TZ02</accession>
<dbReference type="FunFam" id="3.30.200.20:FF:000177">
    <property type="entry name" value="Cysteine-rich receptor-like protein kinase 2"/>
    <property type="match status" value="1"/>
</dbReference>
<proteinExistence type="predicted"/>
<dbReference type="AlphaFoldDB" id="A0A072TZ02"/>
<dbReference type="InterPro" id="IPR008271">
    <property type="entry name" value="Ser/Thr_kinase_AS"/>
</dbReference>
<dbReference type="InterPro" id="IPR038408">
    <property type="entry name" value="GNK2_sf"/>
</dbReference>
<dbReference type="FunFam" id="3.30.430.20:FF:000015">
    <property type="entry name" value="Cysteine-rich receptor-like protein kinase 3"/>
    <property type="match status" value="1"/>
</dbReference>
<dbReference type="Pfam" id="PF07714">
    <property type="entry name" value="PK_Tyr_Ser-Thr"/>
    <property type="match status" value="1"/>
</dbReference>
<evidence type="ECO:0000256" key="4">
    <source>
        <dbReference type="ARBA" id="ARBA00022679"/>
    </source>
</evidence>
<keyword evidence="24" id="KW-1185">Reference proteome</keyword>
<reference evidence="23" key="3">
    <citation type="submission" date="2015-04" db="UniProtKB">
        <authorList>
            <consortium name="EnsemblPlants"/>
        </authorList>
    </citation>
    <scope>IDENTIFICATION</scope>
    <source>
        <strain evidence="23">cv. Jemalong A17</strain>
    </source>
</reference>
<keyword evidence="7" id="KW-0677">Repeat</keyword>
<evidence type="ECO:0000256" key="5">
    <source>
        <dbReference type="ARBA" id="ARBA00022692"/>
    </source>
</evidence>
<evidence type="ECO:0000313" key="23">
    <source>
        <dbReference type="EnsemblPlants" id="KEH22098"/>
    </source>
</evidence>
<dbReference type="HOGENOM" id="CLU_000288_35_6_1"/>
<sequence>MSSKINNQPQVIFFIMSCLFSHTISDPRISEAGLYCGKDKAPQKSNFIPSFIKEMENLSQLVTDHNWGTQSVNIAEFVPIYGFAQCFQDLSHTDCLLCYAASRTMLPRCLPSLSARIYLDGCFLRYDNYSFYSEETDPLRDKVICTSSERLEVQMERSVERVVDVVAKDAGDGGGFAVGEVEGVYALAQCWKTLGIDGCRDCLSNAVKKVRGCLPNSEGRVLNAGCYLRYSTHKFFKDGGGTNGGNGSLRNGAVIAAVLAIAAIIMLALSASFAVYKKLSNLKKEKNNHDQISSSITKSSLNYKYETLEKATDYFNSSRKIGQGGSGSVFKGILPNGNVVAVKRLVFNNRQWVDEFFNEVDLISGIEHKNLVKLLGCSIEGPESLLVYEHLPNKSLDQFIFEKSRTQILNWKQRFNIICGTAEGLAYLHQGSIKRIIHRDIKSSNVLLDDNLSPKIADFGLARCFATDKTHLSTGIAGTLGYMAPEYLIRGQLTDKADVYSFGVLVLEIVCGRRNNVIREDSGSLLQNVWKHYRSNTLVETIDSSLGDDIPEAEPSRVLHIGLLCTQASASLRPSMTQVVKMLSNSDLDVPTPNQPPFFSSAILDSESSIRSYSTNSFVFNALKKIGVSYSYSESTCSHNSDEPSRSEEPTIQA</sequence>
<evidence type="ECO:0000256" key="17">
    <source>
        <dbReference type="PROSITE-ProRule" id="PRU10141"/>
    </source>
</evidence>
<dbReference type="FunFam" id="3.30.430.20:FF:000005">
    <property type="entry name" value="Cysteine-rich receptor-like protein kinase 2"/>
    <property type="match status" value="1"/>
</dbReference>
<keyword evidence="9" id="KW-0418">Kinase</keyword>
<dbReference type="SMR" id="A0A072TZ02"/>
<feature type="domain" description="Gnk2-homologous" evidence="21">
    <location>
        <begin position="137"/>
        <end position="235"/>
    </location>
</feature>
<keyword evidence="4" id="KW-0808">Transferase</keyword>
<evidence type="ECO:0000256" key="19">
    <source>
        <dbReference type="SAM" id="Phobius"/>
    </source>
</evidence>
<evidence type="ECO:0000313" key="22">
    <source>
        <dbReference type="EMBL" id="KEH22098.1"/>
    </source>
</evidence>
<evidence type="ECO:0000256" key="6">
    <source>
        <dbReference type="ARBA" id="ARBA00022729"/>
    </source>
</evidence>
<comment type="catalytic activity">
    <reaction evidence="15">
        <text>L-seryl-[protein] + ATP = O-phospho-L-seryl-[protein] + ADP + H(+)</text>
        <dbReference type="Rhea" id="RHEA:17989"/>
        <dbReference type="Rhea" id="RHEA-COMP:9863"/>
        <dbReference type="Rhea" id="RHEA-COMP:11604"/>
        <dbReference type="ChEBI" id="CHEBI:15378"/>
        <dbReference type="ChEBI" id="CHEBI:29999"/>
        <dbReference type="ChEBI" id="CHEBI:30616"/>
        <dbReference type="ChEBI" id="CHEBI:83421"/>
        <dbReference type="ChEBI" id="CHEBI:456216"/>
    </reaction>
</comment>
<dbReference type="CDD" id="cd14066">
    <property type="entry name" value="STKc_IRAK"/>
    <property type="match status" value="1"/>
</dbReference>
<evidence type="ECO:0000256" key="10">
    <source>
        <dbReference type="ARBA" id="ARBA00022840"/>
    </source>
</evidence>
<evidence type="ECO:0000256" key="15">
    <source>
        <dbReference type="ARBA" id="ARBA00047558"/>
    </source>
</evidence>
<dbReference type="PROSITE" id="PS51473">
    <property type="entry name" value="GNK2"/>
    <property type="match status" value="2"/>
</dbReference>
<dbReference type="InterPro" id="IPR000719">
    <property type="entry name" value="Prot_kinase_dom"/>
</dbReference>
<keyword evidence="13 22" id="KW-0675">Receptor</keyword>
<feature type="transmembrane region" description="Helical" evidence="19">
    <location>
        <begin position="253"/>
        <end position="276"/>
    </location>
</feature>
<gene>
    <name evidence="22" type="ordered locus">MTR_7g033135</name>
</gene>
<evidence type="ECO:0000313" key="24">
    <source>
        <dbReference type="Proteomes" id="UP000002051"/>
    </source>
</evidence>
<feature type="region of interest" description="Disordered" evidence="18">
    <location>
        <begin position="635"/>
        <end position="654"/>
    </location>
</feature>
<reference evidence="22 24" key="2">
    <citation type="journal article" date="2014" name="BMC Genomics">
        <title>An improved genome release (version Mt4.0) for the model legume Medicago truncatula.</title>
        <authorList>
            <person name="Tang H."/>
            <person name="Krishnakumar V."/>
            <person name="Bidwell S."/>
            <person name="Rosen B."/>
            <person name="Chan A."/>
            <person name="Zhou S."/>
            <person name="Gentzbittel L."/>
            <person name="Childs K.L."/>
            <person name="Yandell M."/>
            <person name="Gundlach H."/>
            <person name="Mayer K.F."/>
            <person name="Schwartz D.C."/>
            <person name="Town C.D."/>
        </authorList>
    </citation>
    <scope>GENOME REANNOTATION</scope>
    <source>
        <strain evidence="22">A17</strain>
        <strain evidence="23 24">cv. Jemalong A17</strain>
    </source>
</reference>
<keyword evidence="2" id="KW-0723">Serine/threonine-protein kinase</keyword>
<evidence type="ECO:0000256" key="12">
    <source>
        <dbReference type="ARBA" id="ARBA00023136"/>
    </source>
</evidence>
<evidence type="ECO:0000259" key="21">
    <source>
        <dbReference type="PROSITE" id="PS51473"/>
    </source>
</evidence>
<feature type="domain" description="Gnk2-homologous" evidence="21">
    <location>
        <begin position="29"/>
        <end position="131"/>
    </location>
</feature>
<dbReference type="PANTHER" id="PTHR47973">
    <property type="entry name" value="CYSTEINE-RICH RECEPTOR-LIKE PROTEIN KINASE 3"/>
    <property type="match status" value="1"/>
</dbReference>
<dbReference type="PROSITE" id="PS51257">
    <property type="entry name" value="PROKAR_LIPOPROTEIN"/>
    <property type="match status" value="1"/>
</dbReference>
<dbReference type="PROSITE" id="PS00107">
    <property type="entry name" value="PROTEIN_KINASE_ATP"/>
    <property type="match status" value="1"/>
</dbReference>
<dbReference type="FunFam" id="1.10.510.10:FF:000336">
    <property type="entry name" value="Cysteine-rich receptor-like protein kinase 2"/>
    <property type="match status" value="1"/>
</dbReference>
<evidence type="ECO:0000256" key="2">
    <source>
        <dbReference type="ARBA" id="ARBA00022527"/>
    </source>
</evidence>
<dbReference type="Pfam" id="PF01657">
    <property type="entry name" value="Stress-antifung"/>
    <property type="match status" value="2"/>
</dbReference>
<evidence type="ECO:0000256" key="16">
    <source>
        <dbReference type="ARBA" id="ARBA00047951"/>
    </source>
</evidence>
<dbReference type="GO" id="GO:0005524">
    <property type="term" value="F:ATP binding"/>
    <property type="evidence" value="ECO:0007669"/>
    <property type="project" value="UniProtKB-UniRule"/>
</dbReference>
<keyword evidence="11 19" id="KW-1133">Transmembrane helix</keyword>
<keyword evidence="10 17" id="KW-0067">ATP-binding</keyword>
<dbReference type="PROSITE" id="PS50011">
    <property type="entry name" value="PROTEIN_KINASE_DOM"/>
    <property type="match status" value="1"/>
</dbReference>
<evidence type="ECO:0000256" key="8">
    <source>
        <dbReference type="ARBA" id="ARBA00022741"/>
    </source>
</evidence>
<evidence type="ECO:0000256" key="14">
    <source>
        <dbReference type="ARBA" id="ARBA00023180"/>
    </source>
</evidence>
<dbReference type="GO" id="GO:0016020">
    <property type="term" value="C:membrane"/>
    <property type="evidence" value="ECO:0007669"/>
    <property type="project" value="UniProtKB-SubCell"/>
</dbReference>
<dbReference type="InterPro" id="IPR017441">
    <property type="entry name" value="Protein_kinase_ATP_BS"/>
</dbReference>
<feature type="domain" description="Protein kinase" evidence="20">
    <location>
        <begin position="315"/>
        <end position="599"/>
    </location>
</feature>
<dbReference type="Gene3D" id="3.30.200.20">
    <property type="entry name" value="Phosphorylase Kinase, domain 1"/>
    <property type="match status" value="1"/>
</dbReference>
<comment type="subcellular location">
    <subcellularLocation>
        <location evidence="1">Membrane</location>
        <topology evidence="1">Single-pass membrane protein</topology>
    </subcellularLocation>
</comment>
<name>A0A072TZ02_MEDTR</name>
<reference evidence="22 24" key="1">
    <citation type="journal article" date="2011" name="Nature">
        <title>The Medicago genome provides insight into the evolution of rhizobial symbioses.</title>
        <authorList>
            <person name="Young N.D."/>
            <person name="Debelle F."/>
            <person name="Oldroyd G.E."/>
            <person name="Geurts R."/>
            <person name="Cannon S.B."/>
            <person name="Udvardi M.K."/>
            <person name="Benedito V.A."/>
            <person name="Mayer K.F."/>
            <person name="Gouzy J."/>
            <person name="Schoof H."/>
            <person name="Van de Peer Y."/>
            <person name="Proost S."/>
            <person name="Cook D.R."/>
            <person name="Meyers B.C."/>
            <person name="Spannagl M."/>
            <person name="Cheung F."/>
            <person name="De Mita S."/>
            <person name="Krishnakumar V."/>
            <person name="Gundlach H."/>
            <person name="Zhou S."/>
            <person name="Mudge J."/>
            <person name="Bharti A.K."/>
            <person name="Murray J.D."/>
            <person name="Naoumkina M.A."/>
            <person name="Rosen B."/>
            <person name="Silverstein K.A."/>
            <person name="Tang H."/>
            <person name="Rombauts S."/>
            <person name="Zhao P.X."/>
            <person name="Zhou P."/>
            <person name="Barbe V."/>
            <person name="Bardou P."/>
            <person name="Bechner M."/>
            <person name="Bellec A."/>
            <person name="Berger A."/>
            <person name="Berges H."/>
            <person name="Bidwell S."/>
            <person name="Bisseling T."/>
            <person name="Choisne N."/>
            <person name="Couloux A."/>
            <person name="Denny R."/>
            <person name="Deshpande S."/>
            <person name="Dai X."/>
            <person name="Doyle J.J."/>
            <person name="Dudez A.M."/>
            <person name="Farmer A.D."/>
            <person name="Fouteau S."/>
            <person name="Franken C."/>
            <person name="Gibelin C."/>
            <person name="Gish J."/>
            <person name="Goldstein S."/>
            <person name="Gonzalez A.J."/>
            <person name="Green P.J."/>
            <person name="Hallab A."/>
            <person name="Hartog M."/>
            <person name="Hua A."/>
            <person name="Humphray S.J."/>
            <person name="Jeong D.H."/>
            <person name="Jing Y."/>
            <person name="Jocker A."/>
            <person name="Kenton S.M."/>
            <person name="Kim D.J."/>
            <person name="Klee K."/>
            <person name="Lai H."/>
            <person name="Lang C."/>
            <person name="Lin S."/>
            <person name="Macmil S.L."/>
            <person name="Magdelenat G."/>
            <person name="Matthews L."/>
            <person name="McCorrison J."/>
            <person name="Monaghan E.L."/>
            <person name="Mun J.H."/>
            <person name="Najar F.Z."/>
            <person name="Nicholson C."/>
            <person name="Noirot C."/>
            <person name="O'Bleness M."/>
            <person name="Paule C.R."/>
            <person name="Poulain J."/>
            <person name="Prion F."/>
            <person name="Qin B."/>
            <person name="Qu C."/>
            <person name="Retzel E.F."/>
            <person name="Riddle C."/>
            <person name="Sallet E."/>
            <person name="Samain S."/>
            <person name="Samson N."/>
            <person name="Sanders I."/>
            <person name="Saurat O."/>
            <person name="Scarpelli C."/>
            <person name="Schiex T."/>
            <person name="Segurens B."/>
            <person name="Severin A.J."/>
            <person name="Sherrier D.J."/>
            <person name="Shi R."/>
            <person name="Sims S."/>
            <person name="Singer S.R."/>
            <person name="Sinharoy S."/>
            <person name="Sterck L."/>
            <person name="Viollet A."/>
            <person name="Wang B.B."/>
            <person name="Wang K."/>
            <person name="Wang M."/>
            <person name="Wang X."/>
            <person name="Warfsmann J."/>
            <person name="Weissenbach J."/>
            <person name="White D.D."/>
            <person name="White J.D."/>
            <person name="Wiley G.B."/>
            <person name="Wincker P."/>
            <person name="Xing Y."/>
            <person name="Yang L."/>
            <person name="Yao Z."/>
            <person name="Ying F."/>
            <person name="Zhai J."/>
            <person name="Zhou L."/>
            <person name="Zuber A."/>
            <person name="Denarie J."/>
            <person name="Dixon R.A."/>
            <person name="May G.D."/>
            <person name="Schwartz D.C."/>
            <person name="Rogers J."/>
            <person name="Quetier F."/>
            <person name="Town C.D."/>
            <person name="Roe B.A."/>
        </authorList>
    </citation>
    <scope>NUCLEOTIDE SEQUENCE [LARGE SCALE GENOMIC DNA]</scope>
    <source>
        <strain evidence="22">A17</strain>
        <strain evidence="23 24">cv. Jemalong A17</strain>
    </source>
</reference>
<dbReference type="InterPro" id="IPR001245">
    <property type="entry name" value="Ser-Thr/Tyr_kinase_cat_dom"/>
</dbReference>
<dbReference type="GO" id="GO:0004674">
    <property type="term" value="F:protein serine/threonine kinase activity"/>
    <property type="evidence" value="ECO:0000318"/>
    <property type="project" value="GO_Central"/>
</dbReference>
<dbReference type="InterPro" id="IPR052059">
    <property type="entry name" value="CR_Ser/Thr_kinase"/>
</dbReference>
<evidence type="ECO:0000256" key="1">
    <source>
        <dbReference type="ARBA" id="ARBA00004167"/>
    </source>
</evidence>